<reference evidence="1" key="1">
    <citation type="submission" date="2020-02" db="EMBL/GenBank/DDBJ databases">
        <authorList>
            <person name="Meier V. D."/>
        </authorList>
    </citation>
    <scope>NUCLEOTIDE SEQUENCE</scope>
    <source>
        <strain evidence="1">AVDCRST_MAG33</strain>
    </source>
</reference>
<dbReference type="AlphaFoldDB" id="A0A6J4U9X8"/>
<dbReference type="EMBL" id="CADCWK010000013">
    <property type="protein sequence ID" value="CAA9542620.1"/>
    <property type="molecule type" value="Genomic_DNA"/>
</dbReference>
<protein>
    <submittedName>
        <fullName evidence="1">Uncharacterized protein</fullName>
    </submittedName>
</protein>
<gene>
    <name evidence="1" type="ORF">AVDCRST_MAG33-160</name>
</gene>
<sequence length="84" mass="8788">MPARRATVLQVAMVPGQVDAVAIGWTSAPDVLRRMMAVYTEPSPVGRSPRPVRHASPGLVGMDGWLRRLAGTAPGAISPAGRST</sequence>
<evidence type="ECO:0000313" key="1">
    <source>
        <dbReference type="EMBL" id="CAA9542620.1"/>
    </source>
</evidence>
<organism evidence="1">
    <name type="scientific">uncultured Thermomicrobiales bacterium</name>
    <dbReference type="NCBI Taxonomy" id="1645740"/>
    <lineage>
        <taxon>Bacteria</taxon>
        <taxon>Pseudomonadati</taxon>
        <taxon>Thermomicrobiota</taxon>
        <taxon>Thermomicrobia</taxon>
        <taxon>Thermomicrobiales</taxon>
        <taxon>environmental samples</taxon>
    </lineage>
</organism>
<name>A0A6J4U9X8_9BACT</name>
<proteinExistence type="predicted"/>
<accession>A0A6J4U9X8</accession>